<dbReference type="Pfam" id="PF14403">
    <property type="entry name" value="CP_ATPgrasp_2"/>
    <property type="match status" value="1"/>
</dbReference>
<feature type="domain" description="DUF403" evidence="1">
    <location>
        <begin position="503"/>
        <end position="818"/>
    </location>
</feature>
<dbReference type="PANTHER" id="PTHR34595">
    <property type="entry name" value="BLR5612 PROTEIN"/>
    <property type="match status" value="1"/>
</dbReference>
<organism evidence="3 4">
    <name type="scientific">Reyranella soli</name>
    <dbReference type="NCBI Taxonomy" id="1230389"/>
    <lineage>
        <taxon>Bacteria</taxon>
        <taxon>Pseudomonadati</taxon>
        <taxon>Pseudomonadota</taxon>
        <taxon>Alphaproteobacteria</taxon>
        <taxon>Hyphomicrobiales</taxon>
        <taxon>Reyranellaceae</taxon>
        <taxon>Reyranella</taxon>
    </lineage>
</organism>
<reference evidence="3 4" key="1">
    <citation type="submission" date="2019-07" db="EMBL/GenBank/DDBJ databases">
        <title>Whole genome shotgun sequence of Reyranella soli NBRC 108950.</title>
        <authorList>
            <person name="Hosoyama A."/>
            <person name="Uohara A."/>
            <person name="Ohji S."/>
            <person name="Ichikawa N."/>
        </authorList>
    </citation>
    <scope>NUCLEOTIDE SEQUENCE [LARGE SCALE GENOMIC DNA]</scope>
    <source>
        <strain evidence="3 4">NBRC 108950</strain>
    </source>
</reference>
<dbReference type="PANTHER" id="PTHR34595:SF2">
    <property type="entry name" value="BLR2978 PROTEIN"/>
    <property type="match status" value="1"/>
</dbReference>
<evidence type="ECO:0000313" key="3">
    <source>
        <dbReference type="EMBL" id="GEP58025.1"/>
    </source>
</evidence>
<feature type="domain" description="Circularly permuted ATP-grasp type 2" evidence="2">
    <location>
        <begin position="78"/>
        <end position="452"/>
    </location>
</feature>
<keyword evidence="4" id="KW-1185">Reference proteome</keyword>
<accession>A0A512NGG1</accession>
<dbReference type="Gene3D" id="3.30.1490.270">
    <property type="match status" value="1"/>
</dbReference>
<dbReference type="Gene3D" id="3.40.50.11290">
    <property type="match status" value="1"/>
</dbReference>
<evidence type="ECO:0000313" key="4">
    <source>
        <dbReference type="Proteomes" id="UP000321058"/>
    </source>
</evidence>
<dbReference type="OrthoDB" id="9804079at2"/>
<proteinExistence type="predicted"/>
<comment type="caution">
    <text evidence="3">The sequence shown here is derived from an EMBL/GenBank/DDBJ whole genome shotgun (WGS) entry which is preliminary data.</text>
</comment>
<dbReference type="Pfam" id="PF04168">
    <property type="entry name" value="Alpha-E"/>
    <property type="match status" value="1"/>
</dbReference>
<protein>
    <submittedName>
        <fullName evidence="3">Uncharacterized protein</fullName>
    </submittedName>
</protein>
<evidence type="ECO:0000259" key="2">
    <source>
        <dbReference type="Pfam" id="PF14403"/>
    </source>
</evidence>
<sequence length="832" mass="90966">MESLRGLSSSPASAYDELVTGQKSIRYHWQGILSVIRALPGGLGERVESARRQLEESGATVNLLDDRGAQRWTFDPLPFVITPDEWSEIESGVIQRAHLLDAVLADLYGPQSVLKDRLLPPMLVHANRHYQRPCRVTDGKAPTRYLSHYAVDLVRLSSGRWHVLADHTEVPSGIGYAIEMRRVLARSLPEAFRSIPVRHLRPFVDHWHDSLLAMAPTGVAQPNMAVLTPGSLSATYFEHVYLSRVLGVPLVEGGDLVARDGAVSIKTLAGLRPVHMLLRRLDSSFADPLELRADSALGVTGLVETTRTGAISLANALGSGVVETPAMMPFLERLSERLLGQPLQLPSLDVWWLGEPAALTFALANLDLMIVRPCLEADREPIVVGMLEPSERKALEERIRAQPGHFVAQYPVTPSLSPKWDGKNLAPAAMVMRVFVSAEGPSYRVLPGGLAREPVGDTCLRSLGRLNGTLKDVWVLAEDAADVQLPSTRRFHQLSVERGGADLQSRVADNLYWLGRYIERLDNDARLLRTTATKVATGAVSPRDALELRLLGRLLSQANLMDQGAALSAPENTAFQQGLAAVGADNRGLATVLDAIQRLTSSMRERFSVDMITAAGPVMAEVRHRLTAARGQLDPLLAALDEVVQFVAILSGLAQENMTRGTGWRFLDLGRRLERAQFVATGALSPFAQSPIDWEASMWVALELCDSTITYRTRYLGQLQPAPVLDLVILDDSNPRSLAFQLRAIEGHLDYLARVSGTRVPALPSTLDHDLASGVKQFAGDEQVWRHEGLALALLRDLADETDRRLDGLSEAITRAYFSHVPAAQAVGSSTA</sequence>
<dbReference type="InterPro" id="IPR007296">
    <property type="entry name" value="DUF403"/>
</dbReference>
<dbReference type="EMBL" id="BKAJ01000091">
    <property type="protein sequence ID" value="GEP58025.1"/>
    <property type="molecule type" value="Genomic_DNA"/>
</dbReference>
<dbReference type="InterPro" id="IPR025841">
    <property type="entry name" value="CP_ATPgrasp_2"/>
</dbReference>
<gene>
    <name evidence="3" type="ORF">RSO01_51910</name>
</gene>
<dbReference type="SUPFAM" id="SSF56059">
    <property type="entry name" value="Glutathione synthetase ATP-binding domain-like"/>
    <property type="match status" value="1"/>
</dbReference>
<dbReference type="Proteomes" id="UP000321058">
    <property type="component" value="Unassembled WGS sequence"/>
</dbReference>
<dbReference type="InterPro" id="IPR051680">
    <property type="entry name" value="ATP-dep_Glu-Cys_Ligase-2"/>
</dbReference>
<dbReference type="AlphaFoldDB" id="A0A512NGG1"/>
<evidence type="ECO:0000259" key="1">
    <source>
        <dbReference type="Pfam" id="PF04168"/>
    </source>
</evidence>
<dbReference type="RefSeq" id="WP_147152863.1">
    <property type="nucleotide sequence ID" value="NZ_BKAJ01000091.1"/>
</dbReference>
<name>A0A512NGG1_9HYPH</name>